<reference evidence="1 2" key="1">
    <citation type="submission" date="2021-06" db="EMBL/GenBank/DDBJ databases">
        <title>Differences between aerobic and microaerobic xylene degrading microbial communities.</title>
        <authorList>
            <person name="Banerjee S."/>
            <person name="Tancsics A."/>
        </authorList>
    </citation>
    <scope>NUCLEOTIDE SEQUENCE [LARGE SCALE GENOMIC DNA]</scope>
    <source>
        <strain evidence="1 2">MAP12</strain>
    </source>
</reference>
<comment type="caution">
    <text evidence="1">The sequence shown here is derived from an EMBL/GenBank/DDBJ whole genome shotgun (WGS) entry which is preliminary data.</text>
</comment>
<evidence type="ECO:0000313" key="2">
    <source>
        <dbReference type="Proteomes" id="UP000813068"/>
    </source>
</evidence>
<gene>
    <name evidence="1" type="ORF">KRX52_03385</name>
</gene>
<keyword evidence="2" id="KW-1185">Reference proteome</keyword>
<name>A0ABS6MSQ7_9GAMM</name>
<sequence length="52" mass="5886">MASPCVRECSLDGRDIFRGCGRLREEIRQWRGADDALRLRIRARAGARQAAV</sequence>
<evidence type="ECO:0000313" key="1">
    <source>
        <dbReference type="EMBL" id="MBV2131838.1"/>
    </source>
</evidence>
<dbReference type="Pfam" id="PF06945">
    <property type="entry name" value="DUF1289"/>
    <property type="match status" value="1"/>
</dbReference>
<dbReference type="Proteomes" id="UP000813068">
    <property type="component" value="Unassembled WGS sequence"/>
</dbReference>
<proteinExistence type="predicted"/>
<accession>A0ABS6MSQ7</accession>
<dbReference type="InterPro" id="IPR010710">
    <property type="entry name" value="DUF1289"/>
</dbReference>
<protein>
    <submittedName>
        <fullName evidence="1">DUF1289 domain-containing protein</fullName>
    </submittedName>
</protein>
<organism evidence="1 2">
    <name type="scientific">Geopseudomonas aromaticivorans</name>
    <dbReference type="NCBI Taxonomy" id="2849492"/>
    <lineage>
        <taxon>Bacteria</taxon>
        <taxon>Pseudomonadati</taxon>
        <taxon>Pseudomonadota</taxon>
        <taxon>Gammaproteobacteria</taxon>
        <taxon>Pseudomonadales</taxon>
        <taxon>Pseudomonadaceae</taxon>
        <taxon>Geopseudomonas</taxon>
    </lineage>
</organism>
<dbReference type="EMBL" id="JAHRGL010000010">
    <property type="protein sequence ID" value="MBV2131838.1"/>
    <property type="molecule type" value="Genomic_DNA"/>
</dbReference>